<comment type="similarity">
    <text evidence="1">Belongs to the polysaccharide synthase family.</text>
</comment>
<feature type="transmembrane region" description="Helical" evidence="2">
    <location>
        <begin position="79"/>
        <end position="99"/>
    </location>
</feature>
<keyword evidence="2" id="KW-0472">Membrane</keyword>
<gene>
    <name evidence="4" type="ORF">DWV00_25670</name>
</gene>
<sequence length="644" mass="70572">MLKRIANLPRVFKSLVILAADAVLLPLALWTAVGLRLGAWSFPQMHPGWIYLLFPLISIPIFIRVGLYRAVIRHIEERALIAVAVAVTISVWLYAGLLALLQLPAIPRGALVIVWLIAVIYIGASRFLARAALRNIVSSESRRKIPVVIYGAGSAGRALAVALRAGPQYRPVAFVDDNAALRGLQILGLRVYETDRLPGLIDQFGVREVLLAMPSVGRGRRIEIIDRLESLHVEVRVIPGMTELIGGDVKISDVREIEIDELLGRDSVPPDHQLLDADIKGKRVMITGAGGSIGSELCRQILLQRPQLLVLYEQSEFALYSIEQEILQIVRALPHPVTVLPVLGSVQDEARAFSIMARYRIQTVYHAAAYKHVPIVEFNITEGVLNNTFGTYATASAAIKAGVDAFVLISTDKAVRPTNVMGATKRMAELVLQAFAQRTNVRTRFSMVRFGNVLGSSGSVVPLFRKQIAAGGPISVTHPDITRYFMTIPEAAQLVIQAGAMGGRGEVFVLDMGAPVKVLDLARRMVHLSGFSAREEGFSDGEIEIRFTGLRPGEKLYEELLIGDNVSKTRHSKIMMANEVCLSPEAMEIELQKLRRACATNDHAAILQVLGASVSGFCPDDEIKDHLFHAPELRESPVAHPTLH</sequence>
<feature type="domain" description="Polysaccharide biosynthesis protein CapD-like" evidence="3">
    <location>
        <begin position="284"/>
        <end position="578"/>
    </location>
</feature>
<name>A0A3D8JT43_9BURK</name>
<dbReference type="Pfam" id="PF13727">
    <property type="entry name" value="CoA_binding_3"/>
    <property type="match status" value="1"/>
</dbReference>
<feature type="transmembrane region" description="Helical" evidence="2">
    <location>
        <begin position="145"/>
        <end position="163"/>
    </location>
</feature>
<keyword evidence="2" id="KW-1133">Transmembrane helix</keyword>
<feature type="transmembrane region" description="Helical" evidence="2">
    <location>
        <begin position="105"/>
        <end position="124"/>
    </location>
</feature>
<dbReference type="InterPro" id="IPR036291">
    <property type="entry name" value="NAD(P)-bd_dom_sf"/>
</dbReference>
<dbReference type="AlphaFoldDB" id="A0A3D8JT43"/>
<feature type="transmembrane region" description="Helical" evidence="2">
    <location>
        <begin position="12"/>
        <end position="33"/>
    </location>
</feature>
<evidence type="ECO:0000256" key="1">
    <source>
        <dbReference type="ARBA" id="ARBA00007430"/>
    </source>
</evidence>
<dbReference type="Proteomes" id="UP000256838">
    <property type="component" value="Unassembled WGS sequence"/>
</dbReference>
<evidence type="ECO:0000313" key="5">
    <source>
        <dbReference type="Proteomes" id="UP000256838"/>
    </source>
</evidence>
<organism evidence="4 5">
    <name type="scientific">Trinickia dinghuensis</name>
    <dbReference type="NCBI Taxonomy" id="2291023"/>
    <lineage>
        <taxon>Bacteria</taxon>
        <taxon>Pseudomonadati</taxon>
        <taxon>Pseudomonadota</taxon>
        <taxon>Betaproteobacteria</taxon>
        <taxon>Burkholderiales</taxon>
        <taxon>Burkholderiaceae</taxon>
        <taxon>Trinickia</taxon>
    </lineage>
</organism>
<dbReference type="InterPro" id="IPR003869">
    <property type="entry name" value="Polysac_CapD-like"/>
</dbReference>
<dbReference type="Pfam" id="PF02719">
    <property type="entry name" value="Polysacc_synt_2"/>
    <property type="match status" value="1"/>
</dbReference>
<dbReference type="OrthoDB" id="9803111at2"/>
<dbReference type="PANTHER" id="PTHR43318">
    <property type="entry name" value="UDP-N-ACETYLGLUCOSAMINE 4,6-DEHYDRATASE"/>
    <property type="match status" value="1"/>
</dbReference>
<evidence type="ECO:0000313" key="4">
    <source>
        <dbReference type="EMBL" id="RDU96040.1"/>
    </source>
</evidence>
<dbReference type="InterPro" id="IPR051203">
    <property type="entry name" value="Polysaccharide_Synthase-Rel"/>
</dbReference>
<dbReference type="PANTHER" id="PTHR43318:SF1">
    <property type="entry name" value="POLYSACCHARIDE BIOSYNTHESIS PROTEIN EPSC-RELATED"/>
    <property type="match status" value="1"/>
</dbReference>
<proteinExistence type="inferred from homology"/>
<dbReference type="SUPFAM" id="SSF51735">
    <property type="entry name" value="NAD(P)-binding Rossmann-fold domains"/>
    <property type="match status" value="2"/>
</dbReference>
<dbReference type="EMBL" id="QRGA01000016">
    <property type="protein sequence ID" value="RDU96040.1"/>
    <property type="molecule type" value="Genomic_DNA"/>
</dbReference>
<reference evidence="4 5" key="1">
    <citation type="submission" date="2018-08" db="EMBL/GenBank/DDBJ databases">
        <title>Paraburkholderia sp. DHOM06 isolated from forest soil.</title>
        <authorList>
            <person name="Gao Z.-H."/>
            <person name="Qiu L.-H."/>
        </authorList>
    </citation>
    <scope>NUCLEOTIDE SEQUENCE [LARGE SCALE GENOMIC DNA]</scope>
    <source>
        <strain evidence="4 5">DHOM06</strain>
    </source>
</reference>
<keyword evidence="2" id="KW-0812">Transmembrane</keyword>
<accession>A0A3D8JT43</accession>
<dbReference type="CDD" id="cd05237">
    <property type="entry name" value="UDP_invert_4-6DH_SDR_e"/>
    <property type="match status" value="1"/>
</dbReference>
<evidence type="ECO:0000259" key="3">
    <source>
        <dbReference type="Pfam" id="PF02719"/>
    </source>
</evidence>
<evidence type="ECO:0000256" key="2">
    <source>
        <dbReference type="SAM" id="Phobius"/>
    </source>
</evidence>
<keyword evidence="5" id="KW-1185">Reference proteome</keyword>
<comment type="caution">
    <text evidence="4">The sequence shown here is derived from an EMBL/GenBank/DDBJ whole genome shotgun (WGS) entry which is preliminary data.</text>
</comment>
<protein>
    <submittedName>
        <fullName evidence="4">Polysaccharide biosynthesis protein</fullName>
    </submittedName>
</protein>
<feature type="transmembrane region" description="Helical" evidence="2">
    <location>
        <begin position="48"/>
        <end position="67"/>
    </location>
</feature>
<dbReference type="Gene3D" id="3.40.50.720">
    <property type="entry name" value="NAD(P)-binding Rossmann-like Domain"/>
    <property type="match status" value="2"/>
</dbReference>
<dbReference type="RefSeq" id="WP_115536422.1">
    <property type="nucleotide sequence ID" value="NZ_QRGA01000016.1"/>
</dbReference>